<accession>A0A831RQK3</accession>
<comment type="caution">
    <text evidence="2">The sequence shown here is derived from an EMBL/GenBank/DDBJ whole genome shotgun (WGS) entry which is preliminary data.</text>
</comment>
<evidence type="ECO:0000256" key="1">
    <source>
        <dbReference type="SAM" id="MobiDB-lite"/>
    </source>
</evidence>
<protein>
    <submittedName>
        <fullName evidence="2">Uncharacterized protein</fullName>
    </submittedName>
</protein>
<dbReference type="Proteomes" id="UP000886251">
    <property type="component" value="Unassembled WGS sequence"/>
</dbReference>
<name>A0A831RQK3_9GAMM</name>
<evidence type="ECO:0000313" key="2">
    <source>
        <dbReference type="EMBL" id="HEB97726.1"/>
    </source>
</evidence>
<dbReference type="AlphaFoldDB" id="A0A831RQK3"/>
<organism evidence="2">
    <name type="scientific">Sedimenticola thiotaurini</name>
    <dbReference type="NCBI Taxonomy" id="1543721"/>
    <lineage>
        <taxon>Bacteria</taxon>
        <taxon>Pseudomonadati</taxon>
        <taxon>Pseudomonadota</taxon>
        <taxon>Gammaproteobacteria</taxon>
        <taxon>Chromatiales</taxon>
        <taxon>Sedimenticolaceae</taxon>
        <taxon>Sedimenticola</taxon>
    </lineage>
</organism>
<dbReference type="EMBL" id="DRKP01000188">
    <property type="protein sequence ID" value="HEB97726.1"/>
    <property type="molecule type" value="Genomic_DNA"/>
</dbReference>
<proteinExistence type="predicted"/>
<feature type="compositionally biased region" description="Polar residues" evidence="1">
    <location>
        <begin position="1"/>
        <end position="10"/>
    </location>
</feature>
<sequence length="101" mass="10945">MRLLSTTTYPSPMPALRALEPVRPLPGRQDGGAEPRPPARRPVPAADGDSRPAAVPPGRPSLYRGDGLEPRARSALRAYLGMAEDEARQRLSRMLGIDDYA</sequence>
<feature type="region of interest" description="Disordered" evidence="1">
    <location>
        <begin position="1"/>
        <end position="70"/>
    </location>
</feature>
<gene>
    <name evidence="2" type="ORF">ENI96_14990</name>
</gene>
<reference evidence="2" key="1">
    <citation type="journal article" date="2020" name="mSystems">
        <title>Genome- and Community-Level Interaction Insights into Carbon Utilization and Element Cycling Functions of Hydrothermarchaeota in Hydrothermal Sediment.</title>
        <authorList>
            <person name="Zhou Z."/>
            <person name="Liu Y."/>
            <person name="Xu W."/>
            <person name="Pan J."/>
            <person name="Luo Z.H."/>
            <person name="Li M."/>
        </authorList>
    </citation>
    <scope>NUCLEOTIDE SEQUENCE [LARGE SCALE GENOMIC DNA]</scope>
    <source>
        <strain evidence="2">HyVt-443</strain>
    </source>
</reference>